<comment type="caution">
    <text evidence="1">The sequence shown here is derived from an EMBL/GenBank/DDBJ whole genome shotgun (WGS) entry which is preliminary data.</text>
</comment>
<evidence type="ECO:0000313" key="1">
    <source>
        <dbReference type="EMBL" id="MDC8783859.1"/>
    </source>
</evidence>
<reference evidence="1 2" key="1">
    <citation type="submission" date="2022-10" db="EMBL/GenBank/DDBJ databases">
        <title>paucibacter sp. hw8 Genome sequencing.</title>
        <authorList>
            <person name="Park S."/>
        </authorList>
    </citation>
    <scope>NUCLEOTIDE SEQUENCE [LARGE SCALE GENOMIC DNA]</scope>
    <source>
        <strain evidence="2">hw8</strain>
    </source>
</reference>
<dbReference type="PROSITE" id="PS51257">
    <property type="entry name" value="PROKAR_LIPOPROTEIN"/>
    <property type="match status" value="1"/>
</dbReference>
<keyword evidence="2" id="KW-1185">Reference proteome</keyword>
<organism evidence="1 2">
    <name type="scientific">Roseateles koreensis</name>
    <dbReference type="NCBI Taxonomy" id="2987526"/>
    <lineage>
        <taxon>Bacteria</taxon>
        <taxon>Pseudomonadati</taxon>
        <taxon>Pseudomonadota</taxon>
        <taxon>Betaproteobacteria</taxon>
        <taxon>Burkholderiales</taxon>
        <taxon>Sphaerotilaceae</taxon>
        <taxon>Roseateles</taxon>
    </lineage>
</organism>
<dbReference type="EMBL" id="JAQQXS010000001">
    <property type="protein sequence ID" value="MDC8783859.1"/>
    <property type="molecule type" value="Genomic_DNA"/>
</dbReference>
<dbReference type="Proteomes" id="UP001219862">
    <property type="component" value="Unassembled WGS sequence"/>
</dbReference>
<accession>A0ABT5KLS3</accession>
<protein>
    <submittedName>
        <fullName evidence="1">Cell division protein FtsI</fullName>
    </submittedName>
</protein>
<keyword evidence="1" id="KW-0132">Cell division</keyword>
<gene>
    <name evidence="1" type="ORF">PRZ01_01480</name>
</gene>
<sequence length="181" mass="19557">MPKTLQTSLIALAAALLLGGCSVLSPIPLWELAKAGSSAAVYSAAENGTSASDTVQHNFAAFKQMCIEYNENIQLIDLIPALQAEFQSHGIESRVYPPGSTQPACNIWLRYTADLRWDIPLFGGDYKPYLNRAALTLRSERGTVLASSAYTVDDYLELGKWASTRSKLAPVVSALLTPVAH</sequence>
<dbReference type="RefSeq" id="WP_273594967.1">
    <property type="nucleotide sequence ID" value="NZ_JAQQXS010000001.1"/>
</dbReference>
<dbReference type="GO" id="GO:0051301">
    <property type="term" value="P:cell division"/>
    <property type="evidence" value="ECO:0007669"/>
    <property type="project" value="UniProtKB-KW"/>
</dbReference>
<proteinExistence type="predicted"/>
<keyword evidence="1" id="KW-0131">Cell cycle</keyword>
<evidence type="ECO:0000313" key="2">
    <source>
        <dbReference type="Proteomes" id="UP001219862"/>
    </source>
</evidence>
<name>A0ABT5KLS3_9BURK</name>